<dbReference type="OrthoDB" id="1669814at2759"/>
<dbReference type="SUPFAM" id="SSF51735">
    <property type="entry name" value="NAD(P)-binding Rossmann-fold domains"/>
    <property type="match status" value="1"/>
</dbReference>
<feature type="chain" id="PRO_5036211896" evidence="2">
    <location>
        <begin position="19"/>
        <end position="419"/>
    </location>
</feature>
<feature type="signal peptide" evidence="2">
    <location>
        <begin position="1"/>
        <end position="18"/>
    </location>
</feature>
<dbReference type="PRINTS" id="PR00080">
    <property type="entry name" value="SDRFAMILY"/>
</dbReference>
<name>A0A7R9QTX4_9ACAR</name>
<sequence>MKYLAIVALLSVATVLSADNTNNGVNGISFNDRILQGVYDGSHQHQGRHNEPHFPRPPFNQTMSNRTVHTRSLLPDPLHFADGIVQKALGVASHAAHAGLDIAGKAVDAKTGLAGGIAHTVLGGADNLLHHNMPHIPHIPHVPHTGPSQSTDPTDAQYYGVRNSRDFTGKVVLVTVTNSGLAEGTIKLFSILGANLVITGTNGTYINQLAQSVQNYSPENLKALPVVADLTKTADIQNLFTQTVQTFGKLDVLVNFANSYALLNITDPNLMASWDQTFQNDLRSTAELIQQAVPLLEKTNGSITNVATIAGVAPVAVELAYSTAKAGTEQLVRILALELGSKQIRVNTVNVGAITPDGQPDGNPILALMQSKAPLARLGVPLDVAKGVVFLSSSDADYITGVNLVVDGGIIYNYPPYFN</sequence>
<evidence type="ECO:0000313" key="3">
    <source>
        <dbReference type="EMBL" id="CAD7656670.1"/>
    </source>
</evidence>
<dbReference type="PRINTS" id="PR00081">
    <property type="entry name" value="GDHRDH"/>
</dbReference>
<proteinExistence type="predicted"/>
<dbReference type="AlphaFoldDB" id="A0A7R9QTX4"/>
<evidence type="ECO:0000313" key="4">
    <source>
        <dbReference type="Proteomes" id="UP000728032"/>
    </source>
</evidence>
<protein>
    <submittedName>
        <fullName evidence="3">Uncharacterized protein</fullName>
    </submittedName>
</protein>
<accession>A0A7R9QTX4</accession>
<dbReference type="EMBL" id="OC926352">
    <property type="protein sequence ID" value="CAD7656670.1"/>
    <property type="molecule type" value="Genomic_DNA"/>
</dbReference>
<dbReference type="Pfam" id="PF13561">
    <property type="entry name" value="adh_short_C2"/>
    <property type="match status" value="1"/>
</dbReference>
<keyword evidence="4" id="KW-1185">Reference proteome</keyword>
<feature type="region of interest" description="Disordered" evidence="1">
    <location>
        <begin position="41"/>
        <end position="63"/>
    </location>
</feature>
<dbReference type="PANTHER" id="PTHR43975">
    <property type="entry name" value="ZGC:101858"/>
    <property type="match status" value="1"/>
</dbReference>
<dbReference type="Proteomes" id="UP000728032">
    <property type="component" value="Unassembled WGS sequence"/>
</dbReference>
<dbReference type="Gene3D" id="3.40.50.720">
    <property type="entry name" value="NAD(P)-binding Rossmann-like Domain"/>
    <property type="match status" value="1"/>
</dbReference>
<dbReference type="FunFam" id="3.40.50.720:FF:000084">
    <property type="entry name" value="Short-chain dehydrogenase reductase"/>
    <property type="match status" value="1"/>
</dbReference>
<gene>
    <name evidence="3" type="ORF">ONB1V03_LOCUS13306</name>
</gene>
<evidence type="ECO:0000256" key="1">
    <source>
        <dbReference type="SAM" id="MobiDB-lite"/>
    </source>
</evidence>
<dbReference type="EMBL" id="CAJPVJ010011527">
    <property type="protein sequence ID" value="CAG2173857.1"/>
    <property type="molecule type" value="Genomic_DNA"/>
</dbReference>
<keyword evidence="2" id="KW-0732">Signal</keyword>
<dbReference type="InterPro" id="IPR002347">
    <property type="entry name" value="SDR_fam"/>
</dbReference>
<reference evidence="3" key="1">
    <citation type="submission" date="2020-11" db="EMBL/GenBank/DDBJ databases">
        <authorList>
            <person name="Tran Van P."/>
        </authorList>
    </citation>
    <scope>NUCLEOTIDE SEQUENCE</scope>
</reference>
<dbReference type="PANTHER" id="PTHR43975:SF2">
    <property type="entry name" value="EG:BACR7A4.14 PROTEIN-RELATED"/>
    <property type="match status" value="1"/>
</dbReference>
<evidence type="ECO:0000256" key="2">
    <source>
        <dbReference type="SAM" id="SignalP"/>
    </source>
</evidence>
<dbReference type="InterPro" id="IPR036291">
    <property type="entry name" value="NAD(P)-bd_dom_sf"/>
</dbReference>
<organism evidence="3">
    <name type="scientific">Oppiella nova</name>
    <dbReference type="NCBI Taxonomy" id="334625"/>
    <lineage>
        <taxon>Eukaryota</taxon>
        <taxon>Metazoa</taxon>
        <taxon>Ecdysozoa</taxon>
        <taxon>Arthropoda</taxon>
        <taxon>Chelicerata</taxon>
        <taxon>Arachnida</taxon>
        <taxon>Acari</taxon>
        <taxon>Acariformes</taxon>
        <taxon>Sarcoptiformes</taxon>
        <taxon>Oribatida</taxon>
        <taxon>Brachypylina</taxon>
        <taxon>Oppioidea</taxon>
        <taxon>Oppiidae</taxon>
        <taxon>Oppiella</taxon>
    </lineage>
</organism>